<dbReference type="GO" id="GO:0003924">
    <property type="term" value="F:GTPase activity"/>
    <property type="evidence" value="ECO:0007669"/>
    <property type="project" value="InterPro"/>
</dbReference>
<keyword evidence="1" id="KW-0547">Nucleotide-binding</keyword>
<evidence type="ECO:0000256" key="2">
    <source>
        <dbReference type="ARBA" id="ARBA00023134"/>
    </source>
</evidence>
<dbReference type="EMBL" id="LAZR01002335">
    <property type="protein sequence ID" value="KKN31368.1"/>
    <property type="molecule type" value="Genomic_DNA"/>
</dbReference>
<reference evidence="3" key="1">
    <citation type="journal article" date="2015" name="Nature">
        <title>Complex archaea that bridge the gap between prokaryotes and eukaryotes.</title>
        <authorList>
            <person name="Spang A."/>
            <person name="Saw J.H."/>
            <person name="Jorgensen S.L."/>
            <person name="Zaremba-Niedzwiedzka K."/>
            <person name="Martijn J."/>
            <person name="Lind A.E."/>
            <person name="van Eijk R."/>
            <person name="Schleper C."/>
            <person name="Guy L."/>
            <person name="Ettema T.J."/>
        </authorList>
    </citation>
    <scope>NUCLEOTIDE SEQUENCE</scope>
</reference>
<dbReference type="PANTHER" id="PTHR11711">
    <property type="entry name" value="ADP RIBOSYLATION FACTOR-RELATED"/>
    <property type="match status" value="1"/>
</dbReference>
<evidence type="ECO:0000256" key="1">
    <source>
        <dbReference type="ARBA" id="ARBA00022741"/>
    </source>
</evidence>
<evidence type="ECO:0008006" key="4">
    <source>
        <dbReference type="Google" id="ProtNLM"/>
    </source>
</evidence>
<protein>
    <recommendedName>
        <fullName evidence="4">GTP-binding protein</fullName>
    </recommendedName>
</protein>
<organism evidence="3">
    <name type="scientific">marine sediment metagenome</name>
    <dbReference type="NCBI Taxonomy" id="412755"/>
    <lineage>
        <taxon>unclassified sequences</taxon>
        <taxon>metagenomes</taxon>
        <taxon>ecological metagenomes</taxon>
    </lineage>
</organism>
<dbReference type="Gene3D" id="3.40.50.300">
    <property type="entry name" value="P-loop containing nucleotide triphosphate hydrolases"/>
    <property type="match status" value="1"/>
</dbReference>
<dbReference type="SUPFAM" id="SSF52540">
    <property type="entry name" value="P-loop containing nucleoside triphosphate hydrolases"/>
    <property type="match status" value="1"/>
</dbReference>
<dbReference type="PROSITE" id="PS51417">
    <property type="entry name" value="ARF"/>
    <property type="match status" value="1"/>
</dbReference>
<dbReference type="Pfam" id="PF00025">
    <property type="entry name" value="Arf"/>
    <property type="match status" value="1"/>
</dbReference>
<dbReference type="InterPro" id="IPR024156">
    <property type="entry name" value="Small_GTPase_ARF"/>
</dbReference>
<gene>
    <name evidence="3" type="ORF">LCGC14_0824690</name>
</gene>
<comment type="caution">
    <text evidence="3">The sequence shown here is derived from an EMBL/GenBank/DDBJ whole genome shotgun (WGS) entry which is preliminary data.</text>
</comment>
<dbReference type="InterPro" id="IPR027417">
    <property type="entry name" value="P-loop_NTPase"/>
</dbReference>
<name>A0A0F9SQC8_9ZZZZ</name>
<dbReference type="InterPro" id="IPR006689">
    <property type="entry name" value="Small_GTPase_ARF/SAR"/>
</dbReference>
<dbReference type="GO" id="GO:0005525">
    <property type="term" value="F:GTP binding"/>
    <property type="evidence" value="ECO:0007669"/>
    <property type="project" value="UniProtKB-KW"/>
</dbReference>
<proteinExistence type="predicted"/>
<evidence type="ECO:0000313" key="3">
    <source>
        <dbReference type="EMBL" id="KKN31368.1"/>
    </source>
</evidence>
<keyword evidence="2" id="KW-0342">GTP-binding</keyword>
<accession>A0A0F9SQC8</accession>
<sequence>MKVVMVGLDFAGKTSLINRLIHDYNYNEIINIEPIIGANIEEYQSKWLNLILWDLGGQKDNIVEYLESPEKFFVQLDVLIFVIDSQDDIRYNEAAHYLKDLTGILTFLNEKPYIVVLLNKVDSDIVDDPDFQIKLEYLMDKIYNIFNNSQKSWNFELIPTSIYNFYSTEPEIAKSIKRIFSKEKSERKLDTLVDIEKTLEKILNIKIFNVN</sequence>
<dbReference type="AlphaFoldDB" id="A0A0F9SQC8"/>